<sequence length="67" mass="6859">MPNDTLRIVGIASVSTRSPLGSTVRRTVPPSGSLSTTRVTARAAGSVASAPAPEPDVRFARLKEPGS</sequence>
<feature type="compositionally biased region" description="Low complexity" evidence="1">
    <location>
        <begin position="35"/>
        <end position="51"/>
    </location>
</feature>
<accession>A0ABQ4DX44</accession>
<evidence type="ECO:0000256" key="1">
    <source>
        <dbReference type="SAM" id="MobiDB-lite"/>
    </source>
</evidence>
<organism evidence="2 3">
    <name type="scientific">Plantactinospora endophytica</name>
    <dbReference type="NCBI Taxonomy" id="673535"/>
    <lineage>
        <taxon>Bacteria</taxon>
        <taxon>Bacillati</taxon>
        <taxon>Actinomycetota</taxon>
        <taxon>Actinomycetes</taxon>
        <taxon>Micromonosporales</taxon>
        <taxon>Micromonosporaceae</taxon>
        <taxon>Plantactinospora</taxon>
    </lineage>
</organism>
<dbReference type="EMBL" id="BONW01000005">
    <property type="protein sequence ID" value="GIG86657.1"/>
    <property type="molecule type" value="Genomic_DNA"/>
</dbReference>
<protein>
    <submittedName>
        <fullName evidence="2">Uncharacterized protein</fullName>
    </submittedName>
</protein>
<comment type="caution">
    <text evidence="2">The sequence shown here is derived from an EMBL/GenBank/DDBJ whole genome shotgun (WGS) entry which is preliminary data.</text>
</comment>
<gene>
    <name evidence="2" type="ORF">Pen02_15930</name>
</gene>
<evidence type="ECO:0000313" key="2">
    <source>
        <dbReference type="EMBL" id="GIG86657.1"/>
    </source>
</evidence>
<feature type="compositionally biased region" description="Polar residues" evidence="1">
    <location>
        <begin position="20"/>
        <end position="34"/>
    </location>
</feature>
<keyword evidence="3" id="KW-1185">Reference proteome</keyword>
<dbReference type="Proteomes" id="UP000646749">
    <property type="component" value="Unassembled WGS sequence"/>
</dbReference>
<feature type="region of interest" description="Disordered" evidence="1">
    <location>
        <begin position="20"/>
        <end position="67"/>
    </location>
</feature>
<proteinExistence type="predicted"/>
<name>A0ABQ4DX44_9ACTN</name>
<reference evidence="2 3" key="1">
    <citation type="submission" date="2021-01" db="EMBL/GenBank/DDBJ databases">
        <title>Whole genome shotgun sequence of Plantactinospora endophytica NBRC 110450.</title>
        <authorList>
            <person name="Komaki H."/>
            <person name="Tamura T."/>
        </authorList>
    </citation>
    <scope>NUCLEOTIDE SEQUENCE [LARGE SCALE GENOMIC DNA]</scope>
    <source>
        <strain evidence="2 3">NBRC 110450</strain>
    </source>
</reference>
<evidence type="ECO:0000313" key="3">
    <source>
        <dbReference type="Proteomes" id="UP000646749"/>
    </source>
</evidence>
<feature type="compositionally biased region" description="Basic and acidic residues" evidence="1">
    <location>
        <begin position="55"/>
        <end position="67"/>
    </location>
</feature>